<comment type="similarity">
    <text evidence="2 4">Belongs to the chorion protein family.</text>
</comment>
<accession>A0A922MZC8</accession>
<feature type="chain" id="PRO_5037494731" evidence="5">
    <location>
        <begin position="22"/>
        <end position="223"/>
    </location>
</feature>
<proteinExistence type="inferred from homology"/>
<keyword evidence="5" id="KW-0732">Signal</keyword>
<dbReference type="Pfam" id="PF01723">
    <property type="entry name" value="Chorion_1"/>
    <property type="match status" value="1"/>
</dbReference>
<evidence type="ECO:0000256" key="4">
    <source>
        <dbReference type="RuleBase" id="RU004378"/>
    </source>
</evidence>
<comment type="caution">
    <text evidence="6">The sequence shown here is derived from an EMBL/GenBank/DDBJ whole genome shotgun (WGS) entry which is preliminary data.</text>
</comment>
<dbReference type="InterPro" id="IPR002635">
    <property type="entry name" value="Chorion"/>
</dbReference>
<sequence length="223" mass="21037">MSVKAILVLCAQALLVKSAFSQCTSRAAVAEISPLAAPSGLASPILATPCAGLGVAGLAAPWADFATPYGLAGRGLGYDGIIGAPAMEFSPTSGGGLAVTSGSAIAPVGISVASDNVYEGALEVIGELPFVGTVGMEGVVPSAGAGAINHACGNGRNAMASGSAAYGPAAALAPLGAYGPAGAIAPAAFAAYGPGSAIAPATFAASGLGFRGDLIGRGCGCAI</sequence>
<dbReference type="Proteomes" id="UP000814243">
    <property type="component" value="Unassembled WGS sequence"/>
</dbReference>
<evidence type="ECO:0000256" key="2">
    <source>
        <dbReference type="ARBA" id="ARBA00005906"/>
    </source>
</evidence>
<comment type="function">
    <text evidence="1">This protein is one of many from the eggshell of the gypsy moth.</text>
</comment>
<evidence type="ECO:0000256" key="5">
    <source>
        <dbReference type="SAM" id="SignalP"/>
    </source>
</evidence>
<evidence type="ECO:0000313" key="6">
    <source>
        <dbReference type="EMBL" id="KAH9645970.1"/>
    </source>
</evidence>
<feature type="signal peptide" evidence="5">
    <location>
        <begin position="1"/>
        <end position="21"/>
    </location>
</feature>
<evidence type="ECO:0000313" key="7">
    <source>
        <dbReference type="Proteomes" id="UP000814243"/>
    </source>
</evidence>
<reference evidence="6" key="1">
    <citation type="journal article" date="2021" name="G3 (Bethesda)">
        <title>Genome and transcriptome analysis of the beet armyworm Spodoptera exigua reveals targets for pest control. .</title>
        <authorList>
            <person name="Simon S."/>
            <person name="Breeschoten T."/>
            <person name="Jansen H.J."/>
            <person name="Dirks R.P."/>
            <person name="Schranz M.E."/>
            <person name="Ros V.I.D."/>
        </authorList>
    </citation>
    <scope>NUCLEOTIDE SEQUENCE</scope>
    <source>
        <strain evidence="6">TB_SE_WUR_2020</strain>
    </source>
</reference>
<evidence type="ECO:0000256" key="1">
    <source>
        <dbReference type="ARBA" id="ARBA00002085"/>
    </source>
</evidence>
<dbReference type="EMBL" id="JACEFF010000004">
    <property type="protein sequence ID" value="KAH9645970.1"/>
    <property type="molecule type" value="Genomic_DNA"/>
</dbReference>
<dbReference type="GO" id="GO:0042600">
    <property type="term" value="C:egg chorion"/>
    <property type="evidence" value="ECO:0007669"/>
    <property type="project" value="InterPro"/>
</dbReference>
<protein>
    <submittedName>
        <fullName evidence="6">Uncharacterized protein</fullName>
    </submittedName>
</protein>
<dbReference type="GO" id="GO:0007304">
    <property type="term" value="P:chorion-containing eggshell formation"/>
    <property type="evidence" value="ECO:0007669"/>
    <property type="project" value="InterPro"/>
</dbReference>
<keyword evidence="3" id="KW-0677">Repeat</keyword>
<organism evidence="6 7">
    <name type="scientific">Spodoptera exigua</name>
    <name type="common">Beet armyworm</name>
    <name type="synonym">Noctua fulgens</name>
    <dbReference type="NCBI Taxonomy" id="7107"/>
    <lineage>
        <taxon>Eukaryota</taxon>
        <taxon>Metazoa</taxon>
        <taxon>Ecdysozoa</taxon>
        <taxon>Arthropoda</taxon>
        <taxon>Hexapoda</taxon>
        <taxon>Insecta</taxon>
        <taxon>Pterygota</taxon>
        <taxon>Neoptera</taxon>
        <taxon>Endopterygota</taxon>
        <taxon>Lepidoptera</taxon>
        <taxon>Glossata</taxon>
        <taxon>Ditrysia</taxon>
        <taxon>Noctuoidea</taxon>
        <taxon>Noctuidae</taxon>
        <taxon>Amphipyrinae</taxon>
        <taxon>Spodoptera</taxon>
    </lineage>
</organism>
<dbReference type="AlphaFoldDB" id="A0A922MZC8"/>
<dbReference type="GO" id="GO:0005213">
    <property type="term" value="F:structural constituent of egg chorion"/>
    <property type="evidence" value="ECO:0007669"/>
    <property type="project" value="InterPro"/>
</dbReference>
<name>A0A922MZC8_SPOEX</name>
<evidence type="ECO:0000256" key="3">
    <source>
        <dbReference type="ARBA" id="ARBA00022737"/>
    </source>
</evidence>
<gene>
    <name evidence="6" type="ORF">HF086_014175</name>
</gene>